<dbReference type="Proteomes" id="UP000643610">
    <property type="component" value="Unassembled WGS sequence"/>
</dbReference>
<dbReference type="RefSeq" id="WP_186889938.1">
    <property type="nucleotide sequence ID" value="NZ_JACOFU010000002.1"/>
</dbReference>
<comment type="caution">
    <text evidence="1">The sequence shown here is derived from an EMBL/GenBank/DDBJ whole genome shotgun (WGS) entry which is preliminary data.</text>
</comment>
<gene>
    <name evidence="1" type="ORF">H8K33_05190</name>
</gene>
<dbReference type="Gene3D" id="3.30.2370.10">
    <property type="entry name" value="putative pyruvate dehydrogenase"/>
    <property type="match status" value="1"/>
</dbReference>
<evidence type="ECO:0000313" key="1">
    <source>
        <dbReference type="EMBL" id="MBC3830893.1"/>
    </source>
</evidence>
<sequence>MRELVIPIENAGDPDATEMIRVWLGNGSCSISLLLGMYEDAEDCEIDELEVWGNILSDIAQHIAHGFKQSHDWDEVKTMAKLRHHFNQAIKEHAPGLEGHYIKEH</sequence>
<evidence type="ECO:0000313" key="2">
    <source>
        <dbReference type="Proteomes" id="UP000643610"/>
    </source>
</evidence>
<keyword evidence="2" id="KW-1185">Reference proteome</keyword>
<dbReference type="Pfam" id="PF16826">
    <property type="entry name" value="DUF5076"/>
    <property type="match status" value="1"/>
</dbReference>
<reference evidence="1 2" key="1">
    <citation type="submission" date="2020-08" db="EMBL/GenBank/DDBJ databases">
        <title>Novel species isolated from subtropical streams in China.</title>
        <authorList>
            <person name="Lu H."/>
        </authorList>
    </citation>
    <scope>NUCLEOTIDE SEQUENCE [LARGE SCALE GENOMIC DNA]</scope>
    <source>
        <strain evidence="1 2">KCTC 52442</strain>
    </source>
</reference>
<dbReference type="EMBL" id="JACOFU010000002">
    <property type="protein sequence ID" value="MBC3830893.1"/>
    <property type="molecule type" value="Genomic_DNA"/>
</dbReference>
<accession>A0ABR6XN03</accession>
<proteinExistence type="predicted"/>
<protein>
    <submittedName>
        <fullName evidence="1">DUF5076 domain-containing protein</fullName>
    </submittedName>
</protein>
<dbReference type="InterPro" id="IPR031796">
    <property type="entry name" value="DUF5076"/>
</dbReference>
<organism evidence="1 2">
    <name type="scientific">Undibacterium amnicola</name>
    <dbReference type="NCBI Taxonomy" id="1834038"/>
    <lineage>
        <taxon>Bacteria</taxon>
        <taxon>Pseudomonadati</taxon>
        <taxon>Pseudomonadota</taxon>
        <taxon>Betaproteobacteria</taxon>
        <taxon>Burkholderiales</taxon>
        <taxon>Oxalobacteraceae</taxon>
        <taxon>Undibacterium</taxon>
    </lineage>
</organism>
<name>A0ABR6XN03_9BURK</name>